<dbReference type="PROSITE" id="PS50011">
    <property type="entry name" value="PROTEIN_KINASE_DOM"/>
    <property type="match status" value="1"/>
</dbReference>
<keyword evidence="2" id="KW-0067">ATP-binding</keyword>
<dbReference type="AlphaFoldDB" id="A0A9Q0GRE8"/>
<sequence>MSAFLSALLFHSIIVVFGIAAFSRVPLSHSLPQLQPISFPSNGTCGQYQQLPFPFHLNVSFAANFDAFRLSCLNTTSLLLTIASQNYRILDFFSDGLLIDLPADSSCRRYSDLNSFGFEGNAFYGISVDNVIGLYDCDDSSVCRADCEKILLPGCDRGVNGSSSNPSSCCYPLSDHSVWKIGDGFSEFSAFGCRGFSSWAVSRGVNSGKRGIKLEWAIPMNSSDRLCASNALVVNATTVKAGIRCMCQNGFAGDGFAAGVGCLKSCAKSGQEAYGENCYTKRHSKKKVIIIAGCVALAFIIASSVPLYALLKQQIRSSTLDPDPAESWGTISFLEACQMRIFTYRELEEATKGFEDGQKLVDGVNGTLHAGVLGDGLHVAVQKVQCKNERDLMLVLSWAEVLSSVVHRHVARILGCSITSGYTPLVVYEFSANGNLEEHLHQEGGRKGCLDWYRRLKIAAETASALAYLQCEISPPIYHHYLKPNCIFLDEDYSVRVAGFGLLNSSIGDGSRLAHNFGSLNFYNGDVYDLGEVLLEIISGSRHVDLPMMALTKIRSGKLEEIVDPFLNFHEQPPWCQKQIEIVADLVTRCLLFGGDGRLAMVDVARELVHITKESLDDNSRRGPAAPALEETFSNSSLLQMISMSPDSIHVP</sequence>
<evidence type="ECO:0000256" key="3">
    <source>
        <dbReference type="SAM" id="Phobius"/>
    </source>
</evidence>
<gene>
    <name evidence="5" type="ORF">NE237_027469</name>
</gene>
<organism evidence="5 6">
    <name type="scientific">Protea cynaroides</name>
    <dbReference type="NCBI Taxonomy" id="273540"/>
    <lineage>
        <taxon>Eukaryota</taxon>
        <taxon>Viridiplantae</taxon>
        <taxon>Streptophyta</taxon>
        <taxon>Embryophyta</taxon>
        <taxon>Tracheophyta</taxon>
        <taxon>Spermatophyta</taxon>
        <taxon>Magnoliopsida</taxon>
        <taxon>Proteales</taxon>
        <taxon>Proteaceae</taxon>
        <taxon>Protea</taxon>
    </lineage>
</organism>
<evidence type="ECO:0000259" key="4">
    <source>
        <dbReference type="PROSITE" id="PS50011"/>
    </source>
</evidence>
<evidence type="ECO:0000256" key="1">
    <source>
        <dbReference type="ARBA" id="ARBA00022741"/>
    </source>
</evidence>
<name>A0A9Q0GRE8_9MAGN</name>
<dbReference type="InterPro" id="IPR000719">
    <property type="entry name" value="Prot_kinase_dom"/>
</dbReference>
<accession>A0A9Q0GRE8</accession>
<proteinExistence type="predicted"/>
<evidence type="ECO:0000313" key="5">
    <source>
        <dbReference type="EMBL" id="KAJ4950637.1"/>
    </source>
</evidence>
<dbReference type="OrthoDB" id="1847747at2759"/>
<dbReference type="Gene3D" id="1.10.510.10">
    <property type="entry name" value="Transferase(Phosphotransferase) domain 1"/>
    <property type="match status" value="1"/>
</dbReference>
<keyword evidence="1" id="KW-0547">Nucleotide-binding</keyword>
<dbReference type="InterPro" id="IPR011009">
    <property type="entry name" value="Kinase-like_dom_sf"/>
</dbReference>
<evidence type="ECO:0000256" key="2">
    <source>
        <dbReference type="ARBA" id="ARBA00022840"/>
    </source>
</evidence>
<dbReference type="Proteomes" id="UP001141806">
    <property type="component" value="Unassembled WGS sequence"/>
</dbReference>
<reference evidence="5" key="1">
    <citation type="journal article" date="2023" name="Plant J.">
        <title>The genome of the king protea, Protea cynaroides.</title>
        <authorList>
            <person name="Chang J."/>
            <person name="Duong T.A."/>
            <person name="Schoeman C."/>
            <person name="Ma X."/>
            <person name="Roodt D."/>
            <person name="Barker N."/>
            <person name="Li Z."/>
            <person name="Van de Peer Y."/>
            <person name="Mizrachi E."/>
        </authorList>
    </citation>
    <scope>NUCLEOTIDE SEQUENCE</scope>
    <source>
        <tissue evidence="5">Young leaves</tissue>
    </source>
</reference>
<protein>
    <recommendedName>
        <fullName evidence="4">Protein kinase domain-containing protein</fullName>
    </recommendedName>
</protein>
<evidence type="ECO:0000313" key="6">
    <source>
        <dbReference type="Proteomes" id="UP001141806"/>
    </source>
</evidence>
<dbReference type="PANTHER" id="PTHR46008">
    <property type="entry name" value="LEAF RUST 10 DISEASE-RESISTANCE LOCUS RECEPTOR-LIKE PROTEIN KINASE-LIKE 1.4"/>
    <property type="match status" value="1"/>
</dbReference>
<dbReference type="GO" id="GO:0005524">
    <property type="term" value="F:ATP binding"/>
    <property type="evidence" value="ECO:0007669"/>
    <property type="project" value="UniProtKB-KW"/>
</dbReference>
<comment type="caution">
    <text evidence="5">The sequence shown here is derived from an EMBL/GenBank/DDBJ whole genome shotgun (WGS) entry which is preliminary data.</text>
</comment>
<keyword evidence="3" id="KW-1133">Transmembrane helix</keyword>
<dbReference type="PANTHER" id="PTHR46008:SF20">
    <property type="entry name" value="PROTEIN KINASE DOMAIN-CONTAINING PROTEIN"/>
    <property type="match status" value="1"/>
</dbReference>
<dbReference type="GO" id="GO:0004672">
    <property type="term" value="F:protein kinase activity"/>
    <property type="evidence" value="ECO:0007669"/>
    <property type="project" value="InterPro"/>
</dbReference>
<dbReference type="Pfam" id="PF07714">
    <property type="entry name" value="PK_Tyr_Ser-Thr"/>
    <property type="match status" value="1"/>
</dbReference>
<keyword evidence="3" id="KW-0812">Transmembrane</keyword>
<keyword evidence="3" id="KW-0472">Membrane</keyword>
<dbReference type="InterPro" id="IPR001245">
    <property type="entry name" value="Ser-Thr/Tyr_kinase_cat_dom"/>
</dbReference>
<keyword evidence="6" id="KW-1185">Reference proteome</keyword>
<dbReference type="EMBL" id="JAMYWD010000012">
    <property type="protein sequence ID" value="KAJ4950637.1"/>
    <property type="molecule type" value="Genomic_DNA"/>
</dbReference>
<dbReference type="SUPFAM" id="SSF56112">
    <property type="entry name" value="Protein kinase-like (PK-like)"/>
    <property type="match status" value="1"/>
</dbReference>
<dbReference type="Gene3D" id="3.30.200.20">
    <property type="entry name" value="Phosphorylase Kinase, domain 1"/>
    <property type="match status" value="1"/>
</dbReference>
<feature type="transmembrane region" description="Helical" evidence="3">
    <location>
        <begin position="288"/>
        <end position="311"/>
    </location>
</feature>
<feature type="domain" description="Protein kinase" evidence="4">
    <location>
        <begin position="354"/>
        <end position="613"/>
    </location>
</feature>